<evidence type="ECO:0000256" key="5">
    <source>
        <dbReference type="RuleBase" id="RU364104"/>
    </source>
</evidence>
<organism evidence="6 7">
    <name type="scientific">Albugo candida</name>
    <dbReference type="NCBI Taxonomy" id="65357"/>
    <lineage>
        <taxon>Eukaryota</taxon>
        <taxon>Sar</taxon>
        <taxon>Stramenopiles</taxon>
        <taxon>Oomycota</taxon>
        <taxon>Peronosporomycetes</taxon>
        <taxon>Albuginales</taxon>
        <taxon>Albuginaceae</taxon>
        <taxon>Albugo</taxon>
    </lineage>
</organism>
<proteinExistence type="inferred from homology"/>
<evidence type="ECO:0000256" key="2">
    <source>
        <dbReference type="ARBA" id="ARBA00007347"/>
    </source>
</evidence>
<dbReference type="Proteomes" id="UP000053237">
    <property type="component" value="Unassembled WGS sequence"/>
</dbReference>
<accession>A0A024FTV6</accession>
<dbReference type="AlphaFoldDB" id="A0A024FTV6"/>
<sequence length="67" mass="7833">MHPPLDRPHPLCQKVIQNLKKCHADNPRRKFIGACNEAKRALDECFRKEKEEKRRQNLRRSVAGAAQ</sequence>
<comment type="subcellular location">
    <subcellularLocation>
        <location evidence="1 5">Mitochondrion</location>
    </subcellularLocation>
</comment>
<dbReference type="GO" id="GO:0005739">
    <property type="term" value="C:mitochondrion"/>
    <property type="evidence" value="ECO:0007669"/>
    <property type="project" value="UniProtKB-SubCell"/>
</dbReference>
<evidence type="ECO:0000256" key="3">
    <source>
        <dbReference type="ARBA" id="ARBA00023128"/>
    </source>
</evidence>
<dbReference type="EMBL" id="CAIX01000285">
    <property type="protein sequence ID" value="CCI10540.1"/>
    <property type="molecule type" value="Genomic_DNA"/>
</dbReference>
<evidence type="ECO:0000256" key="4">
    <source>
        <dbReference type="ARBA" id="ARBA00023157"/>
    </source>
</evidence>
<reference evidence="6 7" key="1">
    <citation type="submission" date="2012-05" db="EMBL/GenBank/DDBJ databases">
        <title>Recombination and specialization in a pathogen metapopulation.</title>
        <authorList>
            <person name="Gardiner A."/>
            <person name="Kemen E."/>
            <person name="Schultz-Larsen T."/>
            <person name="MacLean D."/>
            <person name="Van Oosterhout C."/>
            <person name="Jones J.D.G."/>
        </authorList>
    </citation>
    <scope>NUCLEOTIDE SEQUENCE [LARGE SCALE GENOMIC DNA]</scope>
    <source>
        <strain evidence="6 7">Ac Nc2</strain>
    </source>
</reference>
<comment type="caution">
    <text evidence="6">The sequence shown here is derived from an EMBL/GenBank/DDBJ whole genome shotgun (WGS) entry which is preliminary data.</text>
</comment>
<dbReference type="STRING" id="65357.A0A024FTV6"/>
<dbReference type="Pfam" id="PF08583">
    <property type="entry name" value="Cmc1"/>
    <property type="match status" value="1"/>
</dbReference>
<name>A0A024FTV6_9STRA</name>
<gene>
    <name evidence="6" type="ORF">BN9_105730</name>
</gene>
<dbReference type="InParanoid" id="A0A024FTV6"/>
<evidence type="ECO:0000313" key="7">
    <source>
        <dbReference type="Proteomes" id="UP000053237"/>
    </source>
</evidence>
<keyword evidence="4" id="KW-1015">Disulfide bond</keyword>
<dbReference type="OrthoDB" id="532630at2759"/>
<dbReference type="InterPro" id="IPR013892">
    <property type="entry name" value="Cyt_c_biogenesis_Cmc1-like"/>
</dbReference>
<keyword evidence="7" id="KW-1185">Reference proteome</keyword>
<keyword evidence="3 5" id="KW-0496">Mitochondrion</keyword>
<protein>
    <recommendedName>
        <fullName evidence="5">COX assembly mitochondrial protein</fullName>
    </recommendedName>
</protein>
<evidence type="ECO:0000313" key="6">
    <source>
        <dbReference type="EMBL" id="CCI10540.1"/>
    </source>
</evidence>
<comment type="similarity">
    <text evidence="2 5">Belongs to the CMC family.</text>
</comment>
<evidence type="ECO:0000256" key="1">
    <source>
        <dbReference type="ARBA" id="ARBA00004173"/>
    </source>
</evidence>
<dbReference type="PANTHER" id="PTHR22977:SF1">
    <property type="entry name" value="COX ASSEMBLY MITOCHONDRIAL PROTEIN 2 HOMOLOG"/>
    <property type="match status" value="1"/>
</dbReference>
<dbReference type="PROSITE" id="PS51808">
    <property type="entry name" value="CHCH"/>
    <property type="match status" value="1"/>
</dbReference>
<dbReference type="PANTHER" id="PTHR22977">
    <property type="entry name" value="COX ASSEMBLY MITOCHONDRIAL PROTEIN"/>
    <property type="match status" value="1"/>
</dbReference>